<dbReference type="InterPro" id="IPR016024">
    <property type="entry name" value="ARM-type_fold"/>
</dbReference>
<gene>
    <name evidence="1" type="ORF">EZS28_016632</name>
</gene>
<dbReference type="Proteomes" id="UP000324800">
    <property type="component" value="Unassembled WGS sequence"/>
</dbReference>
<evidence type="ECO:0000313" key="2">
    <source>
        <dbReference type="Proteomes" id="UP000324800"/>
    </source>
</evidence>
<organism evidence="1 2">
    <name type="scientific">Streblomastix strix</name>
    <dbReference type="NCBI Taxonomy" id="222440"/>
    <lineage>
        <taxon>Eukaryota</taxon>
        <taxon>Metamonada</taxon>
        <taxon>Preaxostyla</taxon>
        <taxon>Oxymonadida</taxon>
        <taxon>Streblomastigidae</taxon>
        <taxon>Streblomastix</taxon>
    </lineage>
</organism>
<name>A0A5J4W009_9EUKA</name>
<evidence type="ECO:0000313" key="1">
    <source>
        <dbReference type="EMBL" id="KAA6387839.1"/>
    </source>
</evidence>
<dbReference type="EMBL" id="SNRW01004218">
    <property type="protein sequence ID" value="KAA6387839.1"/>
    <property type="molecule type" value="Genomic_DNA"/>
</dbReference>
<accession>A0A5J4W009</accession>
<proteinExistence type="predicted"/>
<feature type="non-terminal residue" evidence="1">
    <location>
        <position position="771"/>
    </location>
</feature>
<dbReference type="AlphaFoldDB" id="A0A5J4W009"/>
<comment type="caution">
    <text evidence="1">The sequence shown here is derived from an EMBL/GenBank/DDBJ whole genome shotgun (WGS) entry which is preliminary data.</text>
</comment>
<protein>
    <submittedName>
        <fullName evidence="1">Uncharacterized protein</fullName>
    </submittedName>
</protein>
<reference evidence="1 2" key="1">
    <citation type="submission" date="2019-03" db="EMBL/GenBank/DDBJ databases">
        <title>Single cell metagenomics reveals metabolic interactions within the superorganism composed of flagellate Streblomastix strix and complex community of Bacteroidetes bacteria on its surface.</title>
        <authorList>
            <person name="Treitli S.C."/>
            <person name="Kolisko M."/>
            <person name="Husnik F."/>
            <person name="Keeling P."/>
            <person name="Hampl V."/>
        </authorList>
    </citation>
    <scope>NUCLEOTIDE SEQUENCE [LARGE SCALE GENOMIC DNA]</scope>
    <source>
        <strain evidence="1">ST1C</strain>
    </source>
</reference>
<dbReference type="Gene3D" id="1.25.10.10">
    <property type="entry name" value="Leucine-rich Repeat Variant"/>
    <property type="match status" value="3"/>
</dbReference>
<dbReference type="InterPro" id="IPR011989">
    <property type="entry name" value="ARM-like"/>
</dbReference>
<dbReference type="SUPFAM" id="SSF48371">
    <property type="entry name" value="ARM repeat"/>
    <property type="match status" value="2"/>
</dbReference>
<sequence length="771" mass="88116">MSQSGSQNEAIDYAKVIEILKIPFVGSEIEKKSILNEQENVCQQLIAKFKDIDDDEEREISIEAGVTEELTIIIESRDLTTITATIIEALEYLTYPASYEIRQLLFEKKNPYPGLLRLLDHKNSDVVLRAITTIGSILNGGIGSTNDEEQNPHFQSVEECGGIQKLFSLFLTTSIKIIKDRAAVSFGRLFKACAIADKEMQQSIISHLKSITSDADEWARSNSILTINFLAQNEDNYTEIMKGFDPLTVIQDLRLPIAGNEEERKQIQHKKNLDCVLLQLIIYKVEDDNTILENLIEAGIIEALLYLFETQDLNMISSASVKIFDKIQSLAETLIEQLKKEKKYYPSILRLLRSSDLEVLQSVYYLIVIDFAEGADSAKENSPNPLFEEISECGGIEIIFDLFQRNLNYDSKNNSAKLLAMLFMNQEFSSELMRKEIVNYFINPLINSNSDELKIEELSLRFIARIAGNHAEILKDDFIAQAIQVTSNSSESFLLDFLEIIIDAGTEQTREQIKQEFSVAKIKDLYQHKDSNIKEKTQQLMSKINYPEQMKKLEAYQEIVMKNEQNQQINFNIHEMMNDICIALEEACDNYGEKGGLAILGIRIVNGLIINYKEAVQQELEDGMFIEELFKLFKVSFLFGRITKSIIRIIHFLVDISPQVMNLISNEKNISVIIHLLDCKDENVLLNAVHVLYLILLSMNERLQIKQDNQIRDVFEKFGGLIKLIQIFQNNTYQNKLIVQYSIISIGLLHKAVKIPDEIRSAVIHEINQMA</sequence>